<dbReference type="AlphaFoldDB" id="A0A699Z0Z2"/>
<comment type="caution">
    <text evidence="2">The sequence shown here is derived from an EMBL/GenBank/DDBJ whole genome shotgun (WGS) entry which is preliminary data.</text>
</comment>
<evidence type="ECO:0000313" key="2">
    <source>
        <dbReference type="EMBL" id="GFH09022.1"/>
    </source>
</evidence>
<sequence>MKVSGTRADPPRNASDRRDKVNMSVAIIPMSLDCGWSAGTSGLVQASFFWGPTPHHMDMGMDMPHLAPPS</sequence>
<protein>
    <submittedName>
        <fullName evidence="2">MFS domain-containing protein</fullName>
    </submittedName>
</protein>
<accession>A0A699Z0Z2</accession>
<gene>
    <name evidence="2" type="ORF">HaLaN_04085</name>
</gene>
<reference evidence="2 3" key="1">
    <citation type="submission" date="2020-02" db="EMBL/GenBank/DDBJ databases">
        <title>Draft genome sequence of Haematococcus lacustris strain NIES-144.</title>
        <authorList>
            <person name="Morimoto D."/>
            <person name="Nakagawa S."/>
            <person name="Yoshida T."/>
            <person name="Sawayama S."/>
        </authorList>
    </citation>
    <scope>NUCLEOTIDE SEQUENCE [LARGE SCALE GENOMIC DNA]</scope>
    <source>
        <strain evidence="2 3">NIES-144</strain>
    </source>
</reference>
<keyword evidence="3" id="KW-1185">Reference proteome</keyword>
<dbReference type="Proteomes" id="UP000485058">
    <property type="component" value="Unassembled WGS sequence"/>
</dbReference>
<proteinExistence type="predicted"/>
<name>A0A699Z0Z2_HAELA</name>
<evidence type="ECO:0000256" key="1">
    <source>
        <dbReference type="SAM" id="MobiDB-lite"/>
    </source>
</evidence>
<feature type="region of interest" description="Disordered" evidence="1">
    <location>
        <begin position="1"/>
        <end position="20"/>
    </location>
</feature>
<dbReference type="EMBL" id="BLLF01000203">
    <property type="protein sequence ID" value="GFH09022.1"/>
    <property type="molecule type" value="Genomic_DNA"/>
</dbReference>
<evidence type="ECO:0000313" key="3">
    <source>
        <dbReference type="Proteomes" id="UP000485058"/>
    </source>
</evidence>
<organism evidence="2 3">
    <name type="scientific">Haematococcus lacustris</name>
    <name type="common">Green alga</name>
    <name type="synonym">Haematococcus pluvialis</name>
    <dbReference type="NCBI Taxonomy" id="44745"/>
    <lineage>
        <taxon>Eukaryota</taxon>
        <taxon>Viridiplantae</taxon>
        <taxon>Chlorophyta</taxon>
        <taxon>core chlorophytes</taxon>
        <taxon>Chlorophyceae</taxon>
        <taxon>CS clade</taxon>
        <taxon>Chlamydomonadales</taxon>
        <taxon>Haematococcaceae</taxon>
        <taxon>Haematococcus</taxon>
    </lineage>
</organism>